<feature type="region of interest" description="Disordered" evidence="3">
    <location>
        <begin position="202"/>
        <end position="227"/>
    </location>
</feature>
<dbReference type="Proteomes" id="UP000265140">
    <property type="component" value="Chromosome 1"/>
</dbReference>
<dbReference type="GO" id="GO:0006364">
    <property type="term" value="P:rRNA processing"/>
    <property type="evidence" value="ECO:0007669"/>
    <property type="project" value="TreeGrafter"/>
</dbReference>
<dbReference type="GO" id="GO:0097255">
    <property type="term" value="C:R2TP complex"/>
    <property type="evidence" value="ECO:0007669"/>
    <property type="project" value="TreeGrafter"/>
</dbReference>
<dbReference type="GO" id="GO:0005737">
    <property type="term" value="C:cytoplasm"/>
    <property type="evidence" value="ECO:0007669"/>
    <property type="project" value="TreeGrafter"/>
</dbReference>
<dbReference type="Pfam" id="PF18201">
    <property type="entry name" value="PIH1_CS"/>
    <property type="match status" value="1"/>
</dbReference>
<reference evidence="6" key="4">
    <citation type="submission" date="2025-09" db="UniProtKB">
        <authorList>
            <consortium name="Ensembl"/>
        </authorList>
    </citation>
    <scope>IDENTIFICATION</scope>
</reference>
<accession>A0A3P8Z0F3</accession>
<dbReference type="Bgee" id="ENSELUG00000020696">
    <property type="expression patterns" value="Expressed in mesonephros and 5 other cell types or tissues"/>
</dbReference>
<reference evidence="6" key="3">
    <citation type="submission" date="2025-08" db="UniProtKB">
        <authorList>
            <consortium name="Ensembl"/>
        </authorList>
    </citation>
    <scope>IDENTIFICATION</scope>
</reference>
<evidence type="ECO:0000256" key="2">
    <source>
        <dbReference type="ARBA" id="ARBA00040541"/>
    </source>
</evidence>
<protein>
    <recommendedName>
        <fullName evidence="2">PIH1 domain-containing protein 2</fullName>
    </recommendedName>
</protein>
<feature type="domain" description="PIH1D1/2/3 CS-like" evidence="5">
    <location>
        <begin position="254"/>
        <end position="328"/>
    </location>
</feature>
<evidence type="ECO:0000259" key="5">
    <source>
        <dbReference type="Pfam" id="PF18201"/>
    </source>
</evidence>
<feature type="domain" description="PIH1 N-terminal" evidence="4">
    <location>
        <begin position="51"/>
        <end position="170"/>
    </location>
</feature>
<dbReference type="STRING" id="8010.ENSELUP00000021682"/>
<keyword evidence="7" id="KW-1185">Reference proteome</keyword>
<evidence type="ECO:0000313" key="7">
    <source>
        <dbReference type="Proteomes" id="UP000265140"/>
    </source>
</evidence>
<sequence>MSSLGCQVNIAAKDILQPVNQFWSMLDDLSQNDPQSYQMFMKKQMKQGADYFSPPQPDCCICTDLLEPKKGLLYINVCGWNCVPAPVNENKPVPVLGGRLETDTNEGGDSYSVVDVAFSPALLQQAQRDRMEKDQIHLLAMRFIQQQHGVCLSHRYTVSSWKLKGSLEDMHRRLASLKQQYPTTNTVSQTPASLLQQIASLHKEDSDDSTPVTFSTPDKHTSGPVEQSKKNLIQVISSTVTSQPQRPQHQLIVNSDASGHSRSLELSVDLPKVQSIAECHLSISQDDVLLEVLDLYHLHLVLPEAVNEESASATFNKKKQTLRLHVSIL</sequence>
<dbReference type="GO" id="GO:0000492">
    <property type="term" value="P:box C/D snoRNP assembly"/>
    <property type="evidence" value="ECO:0007669"/>
    <property type="project" value="TreeGrafter"/>
</dbReference>
<name>A0A3P8Z0F3_ESOLU</name>
<dbReference type="InParanoid" id="A0A3P8Z0F3"/>
<dbReference type="GeneTree" id="ENSGT00510000048581"/>
<dbReference type="InterPro" id="IPR012981">
    <property type="entry name" value="PIH1_N"/>
</dbReference>
<evidence type="ECO:0000313" key="6">
    <source>
        <dbReference type="Ensembl" id="ENSELUP00000021682.3"/>
    </source>
</evidence>
<dbReference type="AlphaFoldDB" id="A0A3P8Z0F3"/>
<evidence type="ECO:0000256" key="3">
    <source>
        <dbReference type="SAM" id="MobiDB-lite"/>
    </source>
</evidence>
<dbReference type="RefSeq" id="XP_010890508.2">
    <property type="nucleotide sequence ID" value="XM_010892206.3"/>
</dbReference>
<organism evidence="6 7">
    <name type="scientific">Esox lucius</name>
    <name type="common">Northern pike</name>
    <dbReference type="NCBI Taxonomy" id="8010"/>
    <lineage>
        <taxon>Eukaryota</taxon>
        <taxon>Metazoa</taxon>
        <taxon>Chordata</taxon>
        <taxon>Craniata</taxon>
        <taxon>Vertebrata</taxon>
        <taxon>Euteleostomi</taxon>
        <taxon>Actinopterygii</taxon>
        <taxon>Neopterygii</taxon>
        <taxon>Teleostei</taxon>
        <taxon>Protacanthopterygii</taxon>
        <taxon>Esociformes</taxon>
        <taxon>Esocidae</taxon>
        <taxon>Esox</taxon>
    </lineage>
</organism>
<gene>
    <name evidence="6" type="primary">PIH1D2</name>
</gene>
<reference evidence="7" key="1">
    <citation type="journal article" date="2014" name="PLoS ONE">
        <title>The genome and linkage map of the northern pike (Esox lucius): conserved synteny revealed between the salmonid sister group and the Neoteleostei.</title>
        <authorList>
            <person name="Rondeau E.B."/>
            <person name="Minkley D.R."/>
            <person name="Leong J.S."/>
            <person name="Messmer A.M."/>
            <person name="Jantzen J.R."/>
            <person name="von Schalburg K.R."/>
            <person name="Lemon C."/>
            <person name="Bird N.H."/>
            <person name="Koop B.F."/>
        </authorList>
    </citation>
    <scope>NUCLEOTIDE SEQUENCE</scope>
</reference>
<dbReference type="OMA" id="CSERWNS"/>
<reference evidence="6" key="2">
    <citation type="submission" date="2020-02" db="EMBL/GenBank/DDBJ databases">
        <title>Esox lucius (northern pike) genome, fEsoLuc1, primary haplotype.</title>
        <authorList>
            <person name="Myers G."/>
            <person name="Karagic N."/>
            <person name="Meyer A."/>
            <person name="Pippel M."/>
            <person name="Reichard M."/>
            <person name="Winkler S."/>
            <person name="Tracey A."/>
            <person name="Sims Y."/>
            <person name="Howe K."/>
            <person name="Rhie A."/>
            <person name="Formenti G."/>
            <person name="Durbin R."/>
            <person name="Fedrigo O."/>
            <person name="Jarvis E.D."/>
        </authorList>
    </citation>
    <scope>NUCLEOTIDE SEQUENCE [LARGE SCALE GENOMIC DNA]</scope>
</reference>
<dbReference type="PANTHER" id="PTHR22997:SF6">
    <property type="entry name" value="PIH1 DOMAIN-CONTAINING PROTEIN 2"/>
    <property type="match status" value="1"/>
</dbReference>
<proteinExistence type="inferred from homology"/>
<dbReference type="Pfam" id="PF08190">
    <property type="entry name" value="PIH1"/>
    <property type="match status" value="1"/>
</dbReference>
<dbReference type="GO" id="GO:1990904">
    <property type="term" value="C:ribonucleoprotein complex"/>
    <property type="evidence" value="ECO:0007669"/>
    <property type="project" value="TreeGrafter"/>
</dbReference>
<comment type="similarity">
    <text evidence="1">Belongs to the PIH1 family.</text>
</comment>
<dbReference type="PANTHER" id="PTHR22997">
    <property type="entry name" value="PIH1 DOMAIN-CONTAINING PROTEIN 1"/>
    <property type="match status" value="1"/>
</dbReference>
<evidence type="ECO:0000256" key="1">
    <source>
        <dbReference type="ARBA" id="ARBA00008511"/>
    </source>
</evidence>
<evidence type="ECO:0000259" key="4">
    <source>
        <dbReference type="Pfam" id="PF08190"/>
    </source>
</evidence>
<dbReference type="RefSeq" id="XP_010890509.2">
    <property type="nucleotide sequence ID" value="XM_010892207.3"/>
</dbReference>
<dbReference type="GeneID" id="105023201"/>
<dbReference type="InterPro" id="IPR050734">
    <property type="entry name" value="PIH1/Kintoun_subfamily"/>
</dbReference>
<dbReference type="Ensembl" id="ENSELUT00000032434.3">
    <property type="protein sequence ID" value="ENSELUP00000021682.3"/>
    <property type="gene ID" value="ENSELUG00000036049.1"/>
</dbReference>
<dbReference type="InterPro" id="IPR041442">
    <property type="entry name" value="PIH1D1/2/3_CS-like"/>
</dbReference>